<dbReference type="InterPro" id="IPR011051">
    <property type="entry name" value="RmlC_Cupin_sf"/>
</dbReference>
<keyword evidence="2" id="KW-1185">Reference proteome</keyword>
<dbReference type="Gene3D" id="2.60.120.10">
    <property type="entry name" value="Jelly Rolls"/>
    <property type="match status" value="1"/>
</dbReference>
<comment type="caution">
    <text evidence="1">The sequence shown here is derived from an EMBL/GenBank/DDBJ whole genome shotgun (WGS) entry which is preliminary data.</text>
</comment>
<dbReference type="AlphaFoldDB" id="A0A9J6RJ02"/>
<dbReference type="SUPFAM" id="SSF51182">
    <property type="entry name" value="RmlC-like cupins"/>
    <property type="match status" value="1"/>
</dbReference>
<organism evidence="1 2">
    <name type="scientific">Dasania phycosphaerae</name>
    <dbReference type="NCBI Taxonomy" id="2950436"/>
    <lineage>
        <taxon>Bacteria</taxon>
        <taxon>Pseudomonadati</taxon>
        <taxon>Pseudomonadota</taxon>
        <taxon>Gammaproteobacteria</taxon>
        <taxon>Cellvibrionales</taxon>
        <taxon>Spongiibacteraceae</taxon>
        <taxon>Dasania</taxon>
    </lineage>
</organism>
<gene>
    <name evidence="1" type="ORF">O0V09_04080</name>
</gene>
<dbReference type="InterPro" id="IPR014710">
    <property type="entry name" value="RmlC-like_jellyroll"/>
</dbReference>
<dbReference type="RefSeq" id="WP_258330513.1">
    <property type="nucleotide sequence ID" value="NZ_JAPTGG010000002.1"/>
</dbReference>
<accession>A0A9J6RJ02</accession>
<proteinExistence type="predicted"/>
<protein>
    <submittedName>
        <fullName evidence="1">Uncharacterized protein</fullName>
    </submittedName>
</protein>
<sequence length="437" mass="48944">MLFSGEPTKIIDAQLAAFNAGGKALMHFAVAFDFEQYWLPAKPIKPLWGLYQFAATTSGIDISFTVTEQNKPWGELLAAMQGFTDFCNEHDLPLFRADQALRLQTVAIAKPWGQEIWYTGIEQRGVAELLASNQLAAPLPWVMAALPQQLCGDLARSLILLKILDPLPQPVTGDLYFELHEEKREVYVVTAVDKTAWPNGVGAIRFGFKAEKLAEYKDEAAFKQAFLQAVKAYEQVRRTLDEQPQASDDQTLCAKEQELRADMESFTEFLPLRVGDVVKVPCLTPHSLQHGVRTVEFQTPVYERLIVSFAQKVLTQDHWDTDKAVQLMSLAAEPASDFELLPQGSAGLGRGVRIERIVDFDDFEVRRYCLQPSQQTQLPANEQYALLMAIKGELLINDEILSAEQAVFLPKAWGGAVIENNSNEELCFLIAHPKVLF</sequence>
<dbReference type="Proteomes" id="UP001069090">
    <property type="component" value="Unassembled WGS sequence"/>
</dbReference>
<reference evidence="1 2" key="1">
    <citation type="submission" date="2022-12" db="EMBL/GenBank/DDBJ databases">
        <title>Dasania phycosphaerae sp. nov., isolated from particulate material of the south coast of Korea.</title>
        <authorList>
            <person name="Jiang Y."/>
        </authorList>
    </citation>
    <scope>NUCLEOTIDE SEQUENCE [LARGE SCALE GENOMIC DNA]</scope>
    <source>
        <strain evidence="1 2">GY-19</strain>
    </source>
</reference>
<evidence type="ECO:0000313" key="1">
    <source>
        <dbReference type="EMBL" id="MCZ0864362.1"/>
    </source>
</evidence>
<name>A0A9J6RJ02_9GAMM</name>
<evidence type="ECO:0000313" key="2">
    <source>
        <dbReference type="Proteomes" id="UP001069090"/>
    </source>
</evidence>
<dbReference type="EMBL" id="JAPTGG010000002">
    <property type="protein sequence ID" value="MCZ0864362.1"/>
    <property type="molecule type" value="Genomic_DNA"/>
</dbReference>